<sequence length="63" mass="7303">MILKNIIKKQGKTCKEVASILGLSKQNFSYKCKKFEEGKILFSKNQLNLISNFIKVDKSIFFE</sequence>
<dbReference type="SUPFAM" id="SSF47413">
    <property type="entry name" value="lambda repressor-like DNA-binding domains"/>
    <property type="match status" value="1"/>
</dbReference>
<evidence type="ECO:0000313" key="2">
    <source>
        <dbReference type="Proteomes" id="UP000240258"/>
    </source>
</evidence>
<dbReference type="InterPro" id="IPR010982">
    <property type="entry name" value="Lambda_DNA-bd_dom_sf"/>
</dbReference>
<dbReference type="GeneID" id="62763826"/>
<reference evidence="2" key="1">
    <citation type="journal article" date="2018" name="MSphere">
        <title>Fusobacterium Genomics Using MinION and Illumina Sequencing Enables Genome Completion and Correction.</title>
        <authorList>
            <person name="Todd S.M."/>
            <person name="Settlage R.E."/>
            <person name="Lahmers K.K."/>
            <person name="Slade D.J."/>
        </authorList>
    </citation>
    <scope>NUCLEOTIDE SEQUENCE [LARGE SCALE GENOMIC DNA]</scope>
    <source>
        <strain evidence="2">ATCC 9817</strain>
    </source>
</reference>
<organism evidence="1 2">
    <name type="scientific">Fusobacterium mortiferum ATCC 9817</name>
    <dbReference type="NCBI Taxonomy" id="469616"/>
    <lineage>
        <taxon>Bacteria</taxon>
        <taxon>Fusobacteriati</taxon>
        <taxon>Fusobacteriota</taxon>
        <taxon>Fusobacteriia</taxon>
        <taxon>Fusobacteriales</taxon>
        <taxon>Fusobacteriaceae</taxon>
        <taxon>Fusobacterium</taxon>
    </lineage>
</organism>
<evidence type="ECO:0000313" key="1">
    <source>
        <dbReference type="EMBL" id="AVQ19369.1"/>
    </source>
</evidence>
<dbReference type="Proteomes" id="UP000240258">
    <property type="component" value="Chromosome"/>
</dbReference>
<protein>
    <submittedName>
        <fullName evidence="1">ArsR family transcriptional regulator</fullName>
    </submittedName>
</protein>
<dbReference type="EMBL" id="CP028102">
    <property type="protein sequence ID" value="AVQ19369.1"/>
    <property type="molecule type" value="Genomic_DNA"/>
</dbReference>
<dbReference type="RefSeq" id="WP_040493865.1">
    <property type="nucleotide sequence ID" value="NZ_CP028102.1"/>
</dbReference>
<gene>
    <name evidence="1" type="ORF">C4N19_09810</name>
</gene>
<proteinExistence type="predicted"/>
<name>A0ABN5JBT1_FUSMR</name>
<keyword evidence="2" id="KW-1185">Reference proteome</keyword>
<accession>A0ABN5JBT1</accession>